<name>A0A022QKE4_ERYGU</name>
<dbReference type="GO" id="GO:0008289">
    <property type="term" value="F:lipid binding"/>
    <property type="evidence" value="ECO:0007669"/>
    <property type="project" value="UniProtKB-KW"/>
</dbReference>
<dbReference type="eggNOG" id="ENOG502S79G">
    <property type="taxonomic scope" value="Eukaryota"/>
</dbReference>
<dbReference type="GO" id="GO:0006869">
    <property type="term" value="P:lipid transport"/>
    <property type="evidence" value="ECO:0007669"/>
    <property type="project" value="InterPro"/>
</dbReference>
<dbReference type="PROSITE" id="PS00597">
    <property type="entry name" value="PLANT_LTP"/>
    <property type="match status" value="1"/>
</dbReference>
<keyword evidence="2 4" id="KW-0813">Transport</keyword>
<evidence type="ECO:0000256" key="4">
    <source>
        <dbReference type="RuleBase" id="RU000628"/>
    </source>
</evidence>
<feature type="chain" id="PRO_5001504347" description="Non-specific lipid-transfer protein" evidence="5">
    <location>
        <begin position="26"/>
        <end position="122"/>
    </location>
</feature>
<dbReference type="InterPro" id="IPR000528">
    <property type="entry name" value="Plant_nsLTP"/>
</dbReference>
<dbReference type="Proteomes" id="UP000030748">
    <property type="component" value="Unassembled WGS sequence"/>
</dbReference>
<organism evidence="7 8">
    <name type="scientific">Erythranthe guttata</name>
    <name type="common">Yellow monkey flower</name>
    <name type="synonym">Mimulus guttatus</name>
    <dbReference type="NCBI Taxonomy" id="4155"/>
    <lineage>
        <taxon>Eukaryota</taxon>
        <taxon>Viridiplantae</taxon>
        <taxon>Streptophyta</taxon>
        <taxon>Embryophyta</taxon>
        <taxon>Tracheophyta</taxon>
        <taxon>Spermatophyta</taxon>
        <taxon>Magnoliopsida</taxon>
        <taxon>eudicotyledons</taxon>
        <taxon>Gunneridae</taxon>
        <taxon>Pentapetalae</taxon>
        <taxon>asterids</taxon>
        <taxon>lamiids</taxon>
        <taxon>Lamiales</taxon>
        <taxon>Phrymaceae</taxon>
        <taxon>Erythranthe</taxon>
    </lineage>
</organism>
<keyword evidence="3 4" id="KW-0446">Lipid-binding</keyword>
<dbReference type="Gene3D" id="1.10.110.10">
    <property type="entry name" value="Plant lipid-transfer and hydrophobic proteins"/>
    <property type="match status" value="1"/>
</dbReference>
<evidence type="ECO:0000256" key="1">
    <source>
        <dbReference type="ARBA" id="ARBA00009748"/>
    </source>
</evidence>
<sequence length="122" mass="12915">MAKYMSSIWIMGVLIFAMSFNYGESAFSCDEAVKKLIPCQPFLAGAANGVTVQCCDGARALDQLGKSNPEEVKAICQCLKNAAAAATGVNADRAKQLPGLCNINLPVPIDPNVNCDRISQFG</sequence>
<keyword evidence="5" id="KW-0732">Signal</keyword>
<accession>A0A022QKE4</accession>
<gene>
    <name evidence="7" type="ORF">MIMGU_mgv1a018095mg</name>
</gene>
<feature type="signal peptide" evidence="5">
    <location>
        <begin position="1"/>
        <end position="25"/>
    </location>
</feature>
<feature type="domain" description="Bifunctional inhibitor/plant lipid transfer protein/seed storage helical" evidence="6">
    <location>
        <begin position="29"/>
        <end position="115"/>
    </location>
</feature>
<reference evidence="7 8" key="1">
    <citation type="journal article" date="2013" name="Proc. Natl. Acad. Sci. U.S.A.">
        <title>Fine-scale variation in meiotic recombination in Mimulus inferred from population shotgun sequencing.</title>
        <authorList>
            <person name="Hellsten U."/>
            <person name="Wright K.M."/>
            <person name="Jenkins J."/>
            <person name="Shu S."/>
            <person name="Yuan Y."/>
            <person name="Wessler S.R."/>
            <person name="Schmutz J."/>
            <person name="Willis J.H."/>
            <person name="Rokhsar D.S."/>
        </authorList>
    </citation>
    <scope>NUCLEOTIDE SEQUENCE [LARGE SCALE GENOMIC DNA]</scope>
    <source>
        <strain evidence="8">cv. DUN x IM62</strain>
    </source>
</reference>
<dbReference type="STRING" id="4155.A0A022QKE4"/>
<dbReference type="CDD" id="cd01960">
    <property type="entry name" value="nsLTP1"/>
    <property type="match status" value="1"/>
</dbReference>
<comment type="similarity">
    <text evidence="1 4">Belongs to the plant LTP family.</text>
</comment>
<comment type="function">
    <text evidence="4">Plant non-specific lipid-transfer proteins transfer phospholipids as well as galactolipids across membranes. May play a role in wax or cutin deposition in the cell walls of expanding epidermal cells and certain secretory tissues.</text>
</comment>
<evidence type="ECO:0000256" key="5">
    <source>
        <dbReference type="SAM" id="SignalP"/>
    </source>
</evidence>
<evidence type="ECO:0000256" key="3">
    <source>
        <dbReference type="ARBA" id="ARBA00023121"/>
    </source>
</evidence>
<proteinExistence type="inferred from homology"/>
<dbReference type="SUPFAM" id="SSF47699">
    <property type="entry name" value="Bifunctional inhibitor/lipid-transfer protein/seed storage 2S albumin"/>
    <property type="match status" value="1"/>
</dbReference>
<keyword evidence="8" id="KW-1185">Reference proteome</keyword>
<dbReference type="AlphaFoldDB" id="A0A022QKE4"/>
<protein>
    <recommendedName>
        <fullName evidence="4">Non-specific lipid-transfer protein</fullName>
    </recommendedName>
</protein>
<evidence type="ECO:0000313" key="7">
    <source>
        <dbReference type="EMBL" id="EYU27748.1"/>
    </source>
</evidence>
<dbReference type="PANTHER" id="PTHR33076">
    <property type="entry name" value="NON-SPECIFIC LIPID-TRANSFER PROTEIN 2-RELATED"/>
    <property type="match status" value="1"/>
</dbReference>
<dbReference type="SMART" id="SM00499">
    <property type="entry name" value="AAI"/>
    <property type="match status" value="1"/>
</dbReference>
<evidence type="ECO:0000313" key="8">
    <source>
        <dbReference type="Proteomes" id="UP000030748"/>
    </source>
</evidence>
<evidence type="ECO:0000256" key="2">
    <source>
        <dbReference type="ARBA" id="ARBA00022448"/>
    </source>
</evidence>
<evidence type="ECO:0000259" key="6">
    <source>
        <dbReference type="SMART" id="SM00499"/>
    </source>
</evidence>
<dbReference type="InterPro" id="IPR036312">
    <property type="entry name" value="Bifun_inhib/LTP/seed_sf"/>
</dbReference>
<dbReference type="Pfam" id="PF00234">
    <property type="entry name" value="Tryp_alpha_amyl"/>
    <property type="match status" value="1"/>
</dbReference>
<dbReference type="PRINTS" id="PR00382">
    <property type="entry name" value="LIPIDTRNSFER"/>
</dbReference>
<dbReference type="InterPro" id="IPR016140">
    <property type="entry name" value="Bifunc_inhib/LTP/seed_store"/>
</dbReference>
<dbReference type="EMBL" id="KI631456">
    <property type="protein sequence ID" value="EYU27748.1"/>
    <property type="molecule type" value="Genomic_DNA"/>
</dbReference>